<sequence length="132" mass="14688">MNPSPSLLALSLLLVIGTSQAQTQSDLNQSACAELEAADAELHSVYREIRERYRDEALFLDTLKTAQRAWIAFRDAELAALYPAQDKQIEYGSMYPMCECTTLAGLTRERTAQLRGWLDVEEGDGCGGSRRL</sequence>
<dbReference type="Pfam" id="PF07007">
    <property type="entry name" value="LprI"/>
    <property type="match status" value="1"/>
</dbReference>
<organism evidence="3 4">
    <name type="scientific">Thiocapsa imhoffii</name>
    <dbReference type="NCBI Taxonomy" id="382777"/>
    <lineage>
        <taxon>Bacteria</taxon>
        <taxon>Pseudomonadati</taxon>
        <taxon>Pseudomonadota</taxon>
        <taxon>Gammaproteobacteria</taxon>
        <taxon>Chromatiales</taxon>
        <taxon>Chromatiaceae</taxon>
        <taxon>Thiocapsa</taxon>
    </lineage>
</organism>
<proteinExistence type="predicted"/>
<dbReference type="Gene3D" id="1.20.1270.180">
    <property type="match status" value="1"/>
</dbReference>
<keyword evidence="1" id="KW-0732">Signal</keyword>
<feature type="signal peptide" evidence="1">
    <location>
        <begin position="1"/>
        <end position="21"/>
    </location>
</feature>
<dbReference type="EMBL" id="NRSD01000044">
    <property type="protein sequence ID" value="MBK1646876.1"/>
    <property type="molecule type" value="Genomic_DNA"/>
</dbReference>
<dbReference type="AlphaFoldDB" id="A0A9X0WLC4"/>
<dbReference type="InterPro" id="IPR009739">
    <property type="entry name" value="LprI-like_N"/>
</dbReference>
<evidence type="ECO:0000259" key="2">
    <source>
        <dbReference type="Pfam" id="PF07007"/>
    </source>
</evidence>
<protein>
    <recommendedName>
        <fullName evidence="2">Lysozyme inhibitor LprI-like N-terminal domain-containing protein</fullName>
    </recommendedName>
</protein>
<comment type="caution">
    <text evidence="3">The sequence shown here is derived from an EMBL/GenBank/DDBJ whole genome shotgun (WGS) entry which is preliminary data.</text>
</comment>
<evidence type="ECO:0000256" key="1">
    <source>
        <dbReference type="SAM" id="SignalP"/>
    </source>
</evidence>
<accession>A0A9X0WLC4</accession>
<keyword evidence="4" id="KW-1185">Reference proteome</keyword>
<name>A0A9X0WLC4_9GAMM</name>
<reference evidence="3 4" key="1">
    <citation type="journal article" date="2020" name="Microorganisms">
        <title>Osmotic Adaptation and Compatible Solute Biosynthesis of Phototrophic Bacteria as Revealed from Genome Analyses.</title>
        <authorList>
            <person name="Imhoff J.F."/>
            <person name="Rahn T."/>
            <person name="Kunzel S."/>
            <person name="Keller A."/>
            <person name="Neulinger S.C."/>
        </authorList>
    </citation>
    <scope>NUCLEOTIDE SEQUENCE [LARGE SCALE GENOMIC DNA]</scope>
    <source>
        <strain evidence="3 4">DSM 21303</strain>
    </source>
</reference>
<evidence type="ECO:0000313" key="4">
    <source>
        <dbReference type="Proteomes" id="UP001138802"/>
    </source>
</evidence>
<dbReference type="Proteomes" id="UP001138802">
    <property type="component" value="Unassembled WGS sequence"/>
</dbReference>
<feature type="chain" id="PRO_5040879744" description="Lysozyme inhibitor LprI-like N-terminal domain-containing protein" evidence="1">
    <location>
        <begin position="22"/>
        <end position="132"/>
    </location>
</feature>
<evidence type="ECO:0000313" key="3">
    <source>
        <dbReference type="EMBL" id="MBK1646876.1"/>
    </source>
</evidence>
<gene>
    <name evidence="3" type="ORF">CKO25_20050</name>
</gene>
<feature type="domain" description="Lysozyme inhibitor LprI-like N-terminal" evidence="2">
    <location>
        <begin position="19"/>
        <end position="114"/>
    </location>
</feature>